<evidence type="ECO:0000259" key="1">
    <source>
        <dbReference type="Pfam" id="PF01248"/>
    </source>
</evidence>
<evidence type="ECO:0000313" key="3">
    <source>
        <dbReference type="Proteomes" id="UP000659630"/>
    </source>
</evidence>
<keyword evidence="3" id="KW-1185">Reference proteome</keyword>
<dbReference type="Pfam" id="PF01248">
    <property type="entry name" value="Ribosomal_L7Ae"/>
    <property type="match status" value="1"/>
</dbReference>
<gene>
    <name evidence="2" type="ORF">H8S23_03350</name>
</gene>
<dbReference type="InterPro" id="IPR029064">
    <property type="entry name" value="Ribosomal_eL30-like_sf"/>
</dbReference>
<dbReference type="InterPro" id="IPR004038">
    <property type="entry name" value="Ribosomal_eL8/eL30/eS12/Gad45"/>
</dbReference>
<dbReference type="Gene3D" id="3.30.1330.30">
    <property type="match status" value="1"/>
</dbReference>
<dbReference type="Proteomes" id="UP000659630">
    <property type="component" value="Unassembled WGS sequence"/>
</dbReference>
<organism evidence="2 3">
    <name type="scientific">Anaerofilum hominis</name>
    <dbReference type="NCBI Taxonomy" id="2763016"/>
    <lineage>
        <taxon>Bacteria</taxon>
        <taxon>Bacillati</taxon>
        <taxon>Bacillota</taxon>
        <taxon>Clostridia</taxon>
        <taxon>Eubacteriales</taxon>
        <taxon>Oscillospiraceae</taxon>
        <taxon>Anaerofilum</taxon>
    </lineage>
</organism>
<dbReference type="SUPFAM" id="SSF55315">
    <property type="entry name" value="L30e-like"/>
    <property type="match status" value="1"/>
</dbReference>
<feature type="domain" description="Ribosomal protein eL8/eL30/eS12/Gadd45" evidence="1">
    <location>
        <begin position="3"/>
        <end position="54"/>
    </location>
</feature>
<dbReference type="AlphaFoldDB" id="A0A923L0I3"/>
<proteinExistence type="predicted"/>
<reference evidence="2" key="1">
    <citation type="submission" date="2020-08" db="EMBL/GenBank/DDBJ databases">
        <title>Genome public.</title>
        <authorList>
            <person name="Liu C."/>
            <person name="Sun Q."/>
        </authorList>
    </citation>
    <scope>NUCLEOTIDE SEQUENCE</scope>
    <source>
        <strain evidence="2">BX8</strain>
    </source>
</reference>
<sequence>MDKLLGALSLCRKAGKLVMGFDPVAESVAKGNAQLVLLAADLAPGSRKKALRFCEGAGLAPRELPFTQQELLAVTPKRTGVFAVIDTGLAQLVERQLAPAGPEGGKPLRAEQ</sequence>
<name>A0A923L0I3_9FIRM</name>
<comment type="caution">
    <text evidence="2">The sequence shown here is derived from an EMBL/GenBank/DDBJ whole genome shotgun (WGS) entry which is preliminary data.</text>
</comment>
<accession>A0A923L0I3</accession>
<evidence type="ECO:0000313" key="2">
    <source>
        <dbReference type="EMBL" id="MBC5580535.1"/>
    </source>
</evidence>
<protein>
    <submittedName>
        <fullName evidence="2">Ribosomal L7Ae/L30e/S12e/Gadd45 family protein</fullName>
    </submittedName>
</protein>
<dbReference type="RefSeq" id="WP_186886880.1">
    <property type="nucleotide sequence ID" value="NZ_JACONZ010000001.1"/>
</dbReference>
<dbReference type="EMBL" id="JACONZ010000001">
    <property type="protein sequence ID" value="MBC5580535.1"/>
    <property type="molecule type" value="Genomic_DNA"/>
</dbReference>